<comment type="caution">
    <text evidence="2">The sequence shown here is derived from an EMBL/GenBank/DDBJ whole genome shotgun (WGS) entry which is preliminary data.</text>
</comment>
<dbReference type="RefSeq" id="WP_344692958.1">
    <property type="nucleotide sequence ID" value="NZ_BAABBF010000003.1"/>
</dbReference>
<organism evidence="2 3">
    <name type="scientific">Sphingomonas cynarae</name>
    <dbReference type="NCBI Taxonomy" id="930197"/>
    <lineage>
        <taxon>Bacteria</taxon>
        <taxon>Pseudomonadati</taxon>
        <taxon>Pseudomonadota</taxon>
        <taxon>Alphaproteobacteria</taxon>
        <taxon>Sphingomonadales</taxon>
        <taxon>Sphingomonadaceae</taxon>
        <taxon>Sphingomonas</taxon>
    </lineage>
</organism>
<proteinExistence type="predicted"/>
<feature type="compositionally biased region" description="Polar residues" evidence="1">
    <location>
        <begin position="430"/>
        <end position="445"/>
    </location>
</feature>
<evidence type="ECO:0000256" key="1">
    <source>
        <dbReference type="SAM" id="MobiDB-lite"/>
    </source>
</evidence>
<feature type="compositionally biased region" description="Low complexity" evidence="1">
    <location>
        <begin position="560"/>
        <end position="573"/>
    </location>
</feature>
<name>A0ABP7DVH8_9SPHN</name>
<gene>
    <name evidence="2" type="ORF">GCM10022268_17360</name>
</gene>
<reference evidence="3" key="1">
    <citation type="journal article" date="2019" name="Int. J. Syst. Evol. Microbiol.">
        <title>The Global Catalogue of Microorganisms (GCM) 10K type strain sequencing project: providing services to taxonomists for standard genome sequencing and annotation.</title>
        <authorList>
            <consortium name="The Broad Institute Genomics Platform"/>
            <consortium name="The Broad Institute Genome Sequencing Center for Infectious Disease"/>
            <person name="Wu L."/>
            <person name="Ma J."/>
        </authorList>
    </citation>
    <scope>NUCLEOTIDE SEQUENCE [LARGE SCALE GENOMIC DNA]</scope>
    <source>
        <strain evidence="3">JCM 17498</strain>
    </source>
</reference>
<feature type="region of interest" description="Disordered" evidence="1">
    <location>
        <begin position="560"/>
        <end position="580"/>
    </location>
</feature>
<dbReference type="Proteomes" id="UP001500523">
    <property type="component" value="Unassembled WGS sequence"/>
</dbReference>
<feature type="compositionally biased region" description="Low complexity" evidence="1">
    <location>
        <begin position="495"/>
        <end position="514"/>
    </location>
</feature>
<evidence type="ECO:0000313" key="2">
    <source>
        <dbReference type="EMBL" id="GAA3708566.1"/>
    </source>
</evidence>
<feature type="region of interest" description="Disordered" evidence="1">
    <location>
        <begin position="421"/>
        <end position="446"/>
    </location>
</feature>
<dbReference type="EMBL" id="BAABBF010000003">
    <property type="protein sequence ID" value="GAA3708566.1"/>
    <property type="molecule type" value="Genomic_DNA"/>
</dbReference>
<feature type="region of interest" description="Disordered" evidence="1">
    <location>
        <begin position="495"/>
        <end position="530"/>
    </location>
</feature>
<evidence type="ECO:0008006" key="4">
    <source>
        <dbReference type="Google" id="ProtNLM"/>
    </source>
</evidence>
<keyword evidence="3" id="KW-1185">Reference proteome</keyword>
<accession>A0ABP7DVH8</accession>
<protein>
    <recommendedName>
        <fullName evidence="4">Phage tail protein</fullName>
    </recommendedName>
</protein>
<evidence type="ECO:0000313" key="3">
    <source>
        <dbReference type="Proteomes" id="UP001500523"/>
    </source>
</evidence>
<sequence length="1069" mass="107467">MIVVTPAGDSIELGTVETGATIGIIDYSRLDTDAFGITTVVKRAFARRMALRLAVPIDDVDGIQRRLAELRATSARWVADDRFQAMTLRGFYKDFSLDLATPTIAYCSLTVESLTGTDNVADTGADPSPGDQPSTLQLLQPVAITDATLVATTVAEDDHPEWSPVASYPIGARVIKAATHRIYESATAGNVGIDPAGAAGAWIDIGTTRRWAMFDQALGSVTSALQKIVVTLAPGAPVSALAALDVTGATIRVQSPGYDRTQDIAGATVLFLDMPLPSDSITVTIEGPAEVSIGTLLIGPLVGLGITEAGPGAGITDYSRKAVDDFGDVTIIERAFAKRMTARALIRTEALDDVAGRVASVRAQPSLWIGQAGIESLTVYGYFKDFSIEVGETLSKVSLSIEGLAKATQVAPLKAISEWPLIEDPDKTKPANNATNSGDPTSPFGNGTVADVFDRFGHIDDSIDELRETLGDAKDGALGAINAARDAAQLAATNAGTARDQATAARDAAGTARDQAADEARKSAGSAGTAQAQATIATTKAGEAGEQASIATGKATIATTKAGEASVSASEAATSKRDADGSASSAARSAELAAVAAGTVGGTGGYAEAAARSAESAAASATQAGQKASAAESASTQAQTAAGQATTYRDQASTSATNAAGSASTASTQAGLAATSAGQAGTSASAANTSAGTASTKADAAGVSASAANTSAQQASGFAGTAQSNAEAASRSAAAATGSASSASRSEELSAQYRDLAYGSAGTAAGYAGAAAGSAGAADSSARAASGSSAAASGFASSARSEQELAARYRNEASSSAAAAYRSEQTVAGAAGALAEQINRVETTANGASANASSALTAANNVKTGYQAARIVLQATSPGGRVALTLASDSDNGAGILLTGNVAIGGNLLVDGSVTTRGIASNAVTAPYITQSSVRQDIFSYFDYVGDSPDQLTGWQEVISVGVGTSEGAGVIISPSVAFDYGASADSGFTPYMKFALFRDGVMIWGPSELTSAQSYSGVLSFSTQDMPSIIGTTNYQLMLKIQHVEGAVRSNGYFAGNFRTIGATVFKR</sequence>